<comment type="caution">
    <text evidence="3">The sequence shown here is derived from an EMBL/GenBank/DDBJ whole genome shotgun (WGS) entry which is preliminary data.</text>
</comment>
<organism evidence="3 4">
    <name type="scientific">Pinctada imbricata</name>
    <name type="common">Atlantic pearl-oyster</name>
    <name type="synonym">Pinctada martensii</name>
    <dbReference type="NCBI Taxonomy" id="66713"/>
    <lineage>
        <taxon>Eukaryota</taxon>
        <taxon>Metazoa</taxon>
        <taxon>Spiralia</taxon>
        <taxon>Lophotrochozoa</taxon>
        <taxon>Mollusca</taxon>
        <taxon>Bivalvia</taxon>
        <taxon>Autobranchia</taxon>
        <taxon>Pteriomorphia</taxon>
        <taxon>Pterioida</taxon>
        <taxon>Pterioidea</taxon>
        <taxon>Pteriidae</taxon>
        <taxon>Pinctada</taxon>
    </lineage>
</organism>
<evidence type="ECO:0000313" key="4">
    <source>
        <dbReference type="Proteomes" id="UP001186944"/>
    </source>
</evidence>
<comment type="similarity">
    <text evidence="1">Belongs to the EXO5 family.</text>
</comment>
<name>A0AA89BIZ7_PINIB</name>
<dbReference type="AlphaFoldDB" id="A0AA89BIZ7"/>
<keyword evidence="4" id="KW-1185">Reference proteome</keyword>
<evidence type="ECO:0008006" key="5">
    <source>
        <dbReference type="Google" id="ProtNLM"/>
    </source>
</evidence>
<dbReference type="EMBL" id="VSWD01000014">
    <property type="protein sequence ID" value="KAK3082622.1"/>
    <property type="molecule type" value="Genomic_DNA"/>
</dbReference>
<dbReference type="InterPro" id="IPR019190">
    <property type="entry name" value="EXOV"/>
</dbReference>
<protein>
    <recommendedName>
        <fullName evidence="5">Exonuclease V</fullName>
    </recommendedName>
</protein>
<evidence type="ECO:0000313" key="3">
    <source>
        <dbReference type="EMBL" id="KAK3082622.1"/>
    </source>
</evidence>
<dbReference type="PANTHER" id="PTHR14464:SF4">
    <property type="entry name" value="EXONUCLEASE V"/>
    <property type="match status" value="1"/>
</dbReference>
<dbReference type="GO" id="GO:0005634">
    <property type="term" value="C:nucleus"/>
    <property type="evidence" value="ECO:0007669"/>
    <property type="project" value="TreeGrafter"/>
</dbReference>
<feature type="compositionally biased region" description="Basic and acidic residues" evidence="2">
    <location>
        <begin position="18"/>
        <end position="72"/>
    </location>
</feature>
<dbReference type="GO" id="GO:0036297">
    <property type="term" value="P:interstrand cross-link repair"/>
    <property type="evidence" value="ECO:0007669"/>
    <property type="project" value="TreeGrafter"/>
</dbReference>
<accession>A0AA89BIZ7</accession>
<evidence type="ECO:0000256" key="1">
    <source>
        <dbReference type="ARBA" id="ARBA00009797"/>
    </source>
</evidence>
<dbReference type="GO" id="GO:0045145">
    <property type="term" value="F:single-stranded DNA 5'-3' DNA exonuclease activity"/>
    <property type="evidence" value="ECO:0007669"/>
    <property type="project" value="InterPro"/>
</dbReference>
<gene>
    <name evidence="3" type="ORF">FSP39_000643</name>
</gene>
<proteinExistence type="inferred from homology"/>
<reference evidence="3" key="1">
    <citation type="submission" date="2019-08" db="EMBL/GenBank/DDBJ databases">
        <title>The improved chromosome-level genome for the pearl oyster Pinctada fucata martensii using PacBio sequencing and Hi-C.</title>
        <authorList>
            <person name="Zheng Z."/>
        </authorList>
    </citation>
    <scope>NUCLEOTIDE SEQUENCE</scope>
    <source>
        <strain evidence="3">ZZ-2019</strain>
        <tissue evidence="3">Adductor muscle</tissue>
    </source>
</reference>
<dbReference type="Proteomes" id="UP001186944">
    <property type="component" value="Unassembled WGS sequence"/>
</dbReference>
<dbReference type="Pfam" id="PF09810">
    <property type="entry name" value="Exo5"/>
    <property type="match status" value="1"/>
</dbReference>
<dbReference type="PANTHER" id="PTHR14464">
    <property type="entry name" value="EXONUCLEASE V"/>
    <property type="match status" value="1"/>
</dbReference>
<feature type="region of interest" description="Disordered" evidence="2">
    <location>
        <begin position="1"/>
        <end position="72"/>
    </location>
</feature>
<sequence>MVPTNPSGSRTTRTTDTPVDRTDEPEDKSDHAEKDVTSSTAKEDQANQRDGKKYSQKADHDEETRPDHRTPLEKYRPGYLWVSDITRQNWCEQQMLYTFTLPTIVEETPVMVQGTDLHLARELACHNVVNVKVTSSEDIWAIKVLNLNTAVQAFLNGAKLAREVPIFGFPLEQDVFMVGLIDELSQMCTQALSANNLDELMDYVFMRMQMLTCVNRLFIEYVHQDSKETLLQKEVTFCEEDVSRSFGHYMRFWRGHREVEGVDIEEAWKCQKCDFNSVCEWREKKAQEYANRNRRKNKLL</sequence>
<evidence type="ECO:0000256" key="2">
    <source>
        <dbReference type="SAM" id="MobiDB-lite"/>
    </source>
</evidence>